<evidence type="ECO:0000313" key="3">
    <source>
        <dbReference type="Proteomes" id="UP001500879"/>
    </source>
</evidence>
<dbReference type="InterPro" id="IPR043917">
    <property type="entry name" value="DUF5753"/>
</dbReference>
<sequence>MANGGVFGQQRVGWGFFGTELKIRREGAGLTQQELGAKVFCSGSYIGQFEAGIRRPQPDIAKRIDVELGTDGYFTRVYEELIKGSPNADWFADVAYLEGLARAIQSYAPTFMPGLLQTPAYARAVFLAGCPFSSDDEIETWTAARLARQRLLEDPTRPLLWTVLDENVVRRPVGGAAVMREQLTRVLSLARKRRVMVQVLPYSAGAPSLESMLKLMTFDDAPPVAYTEGVMSGALLDDPAQVARCELTYDLVRAAALSPEASLALIESAAEGYAHEERT</sequence>
<dbReference type="Pfam" id="PF19054">
    <property type="entry name" value="DUF5753"/>
    <property type="match status" value="1"/>
</dbReference>
<organism evidence="2 3">
    <name type="scientific">Streptomyces luteireticuli</name>
    <dbReference type="NCBI Taxonomy" id="173858"/>
    <lineage>
        <taxon>Bacteria</taxon>
        <taxon>Bacillati</taxon>
        <taxon>Actinomycetota</taxon>
        <taxon>Actinomycetes</taxon>
        <taxon>Kitasatosporales</taxon>
        <taxon>Streptomycetaceae</taxon>
        <taxon>Streptomyces</taxon>
    </lineage>
</organism>
<gene>
    <name evidence="2" type="ORF">GCM10010357_59710</name>
</gene>
<dbReference type="CDD" id="cd00093">
    <property type="entry name" value="HTH_XRE"/>
    <property type="match status" value="1"/>
</dbReference>
<keyword evidence="3" id="KW-1185">Reference proteome</keyword>
<dbReference type="Pfam" id="PF13560">
    <property type="entry name" value="HTH_31"/>
    <property type="match status" value="1"/>
</dbReference>
<dbReference type="RefSeq" id="WP_344031058.1">
    <property type="nucleotide sequence ID" value="NZ_BAAABX010000063.1"/>
</dbReference>
<dbReference type="PROSITE" id="PS50943">
    <property type="entry name" value="HTH_CROC1"/>
    <property type="match status" value="1"/>
</dbReference>
<protein>
    <submittedName>
        <fullName evidence="2">Helix-turn-helix transcriptional regulator</fullName>
    </submittedName>
</protein>
<dbReference type="SUPFAM" id="SSF47413">
    <property type="entry name" value="lambda repressor-like DNA-binding domains"/>
    <property type="match status" value="1"/>
</dbReference>
<feature type="domain" description="HTH cro/C1-type" evidence="1">
    <location>
        <begin position="21"/>
        <end position="74"/>
    </location>
</feature>
<dbReference type="InterPro" id="IPR001387">
    <property type="entry name" value="Cro/C1-type_HTH"/>
</dbReference>
<dbReference type="SMART" id="SM00530">
    <property type="entry name" value="HTH_XRE"/>
    <property type="match status" value="1"/>
</dbReference>
<dbReference type="Gene3D" id="1.10.260.40">
    <property type="entry name" value="lambda repressor-like DNA-binding domains"/>
    <property type="match status" value="1"/>
</dbReference>
<accession>A0ABN0Z2K5</accession>
<comment type="caution">
    <text evidence="2">The sequence shown here is derived from an EMBL/GenBank/DDBJ whole genome shotgun (WGS) entry which is preliminary data.</text>
</comment>
<proteinExistence type="predicted"/>
<evidence type="ECO:0000259" key="1">
    <source>
        <dbReference type="PROSITE" id="PS50943"/>
    </source>
</evidence>
<reference evidence="2 3" key="1">
    <citation type="journal article" date="2019" name="Int. J. Syst. Evol. Microbiol.">
        <title>The Global Catalogue of Microorganisms (GCM) 10K type strain sequencing project: providing services to taxonomists for standard genome sequencing and annotation.</title>
        <authorList>
            <consortium name="The Broad Institute Genomics Platform"/>
            <consortium name="The Broad Institute Genome Sequencing Center for Infectious Disease"/>
            <person name="Wu L."/>
            <person name="Ma J."/>
        </authorList>
    </citation>
    <scope>NUCLEOTIDE SEQUENCE [LARGE SCALE GENOMIC DNA]</scope>
    <source>
        <strain evidence="2 3">JCM 4788</strain>
    </source>
</reference>
<dbReference type="Proteomes" id="UP001500879">
    <property type="component" value="Unassembled WGS sequence"/>
</dbReference>
<dbReference type="InterPro" id="IPR010982">
    <property type="entry name" value="Lambda_DNA-bd_dom_sf"/>
</dbReference>
<evidence type="ECO:0000313" key="2">
    <source>
        <dbReference type="EMBL" id="GAA0430087.1"/>
    </source>
</evidence>
<dbReference type="EMBL" id="BAAABX010000063">
    <property type="protein sequence ID" value="GAA0430087.1"/>
    <property type="molecule type" value="Genomic_DNA"/>
</dbReference>
<name>A0ABN0Z2K5_9ACTN</name>